<name>A0A2Z7A1S2_9LAMI</name>
<dbReference type="EMBL" id="KV075246">
    <property type="protein sequence ID" value="KZV06566.1"/>
    <property type="molecule type" value="Genomic_DNA"/>
</dbReference>
<proteinExistence type="predicted"/>
<sequence length="103" mass="10875">MIARRRAGRWLVYAPLSAQASIVADVLAAARAQDVARLVVAMRKHWPGGGRQWAAGHANGCAIIGATCAMLRARRGGARPCAARMHGGGGRRRAACSRQRCDG</sequence>
<evidence type="ECO:0000256" key="1">
    <source>
        <dbReference type="SAM" id="MobiDB-lite"/>
    </source>
</evidence>
<evidence type="ECO:0000313" key="3">
    <source>
        <dbReference type="Proteomes" id="UP000250235"/>
    </source>
</evidence>
<accession>A0A2Z7A1S2</accession>
<protein>
    <submittedName>
        <fullName evidence="2">Uncharacterized protein</fullName>
    </submittedName>
</protein>
<organism evidence="2 3">
    <name type="scientific">Dorcoceras hygrometricum</name>
    <dbReference type="NCBI Taxonomy" id="472368"/>
    <lineage>
        <taxon>Eukaryota</taxon>
        <taxon>Viridiplantae</taxon>
        <taxon>Streptophyta</taxon>
        <taxon>Embryophyta</taxon>
        <taxon>Tracheophyta</taxon>
        <taxon>Spermatophyta</taxon>
        <taxon>Magnoliopsida</taxon>
        <taxon>eudicotyledons</taxon>
        <taxon>Gunneridae</taxon>
        <taxon>Pentapetalae</taxon>
        <taxon>asterids</taxon>
        <taxon>lamiids</taxon>
        <taxon>Lamiales</taxon>
        <taxon>Gesneriaceae</taxon>
        <taxon>Didymocarpoideae</taxon>
        <taxon>Trichosporeae</taxon>
        <taxon>Loxocarpinae</taxon>
        <taxon>Dorcoceras</taxon>
    </lineage>
</organism>
<dbReference type="AlphaFoldDB" id="A0A2Z7A1S2"/>
<dbReference type="Proteomes" id="UP000250235">
    <property type="component" value="Unassembled WGS sequence"/>
</dbReference>
<gene>
    <name evidence="2" type="ORF">F511_45951</name>
</gene>
<feature type="region of interest" description="Disordered" evidence="1">
    <location>
        <begin position="82"/>
        <end position="103"/>
    </location>
</feature>
<keyword evidence="3" id="KW-1185">Reference proteome</keyword>
<evidence type="ECO:0000313" key="2">
    <source>
        <dbReference type="EMBL" id="KZV06566.1"/>
    </source>
</evidence>
<reference evidence="2 3" key="1">
    <citation type="journal article" date="2015" name="Proc. Natl. Acad. Sci. U.S.A.">
        <title>The resurrection genome of Boea hygrometrica: A blueprint for survival of dehydration.</title>
        <authorList>
            <person name="Xiao L."/>
            <person name="Yang G."/>
            <person name="Zhang L."/>
            <person name="Yang X."/>
            <person name="Zhao S."/>
            <person name="Ji Z."/>
            <person name="Zhou Q."/>
            <person name="Hu M."/>
            <person name="Wang Y."/>
            <person name="Chen M."/>
            <person name="Xu Y."/>
            <person name="Jin H."/>
            <person name="Xiao X."/>
            <person name="Hu G."/>
            <person name="Bao F."/>
            <person name="Hu Y."/>
            <person name="Wan P."/>
            <person name="Li L."/>
            <person name="Deng X."/>
            <person name="Kuang T."/>
            <person name="Xiang C."/>
            <person name="Zhu J.K."/>
            <person name="Oliver M.J."/>
            <person name="He Y."/>
        </authorList>
    </citation>
    <scope>NUCLEOTIDE SEQUENCE [LARGE SCALE GENOMIC DNA]</scope>
    <source>
        <strain evidence="3">cv. XS01</strain>
    </source>
</reference>